<dbReference type="EMBL" id="KE361647">
    <property type="protein sequence ID" value="EPQ26108.1"/>
    <property type="molecule type" value="Genomic_DNA"/>
</dbReference>
<reference evidence="8 9" key="1">
    <citation type="journal article" date="2013" name="Plant Cell">
        <title>The transition from a phytopathogenic smut ancestor to an anamorphic biocontrol agent deciphered by comparative whole-genome analysis.</title>
        <authorList>
            <person name="Lefebvre F."/>
            <person name="Joly D.L."/>
            <person name="Labbe C."/>
            <person name="Teichmann B."/>
            <person name="Linning R."/>
            <person name="Belzile F."/>
            <person name="Bakkeren G."/>
            <person name="Belanger R.R."/>
        </authorList>
    </citation>
    <scope>NUCLEOTIDE SEQUENCE [LARGE SCALE GENOMIC DNA]</scope>
    <source>
        <strain evidence="8 9">PF-1</strain>
    </source>
</reference>
<dbReference type="GeneID" id="19320394"/>
<dbReference type="Gene3D" id="2.40.30.140">
    <property type="match status" value="1"/>
</dbReference>
<dbReference type="SUPFAM" id="SSF51011">
    <property type="entry name" value="Glycosyl hydrolase domain"/>
    <property type="match status" value="1"/>
</dbReference>
<dbReference type="InterPro" id="IPR006047">
    <property type="entry name" value="GH13_cat_dom"/>
</dbReference>
<dbReference type="OrthoDB" id="550577at2759"/>
<protein>
    <recommendedName>
        <fullName evidence="7">Glycosyl hydrolase family 13 catalytic domain-containing protein</fullName>
    </recommendedName>
</protein>
<evidence type="ECO:0000256" key="2">
    <source>
        <dbReference type="ARBA" id="ARBA00008061"/>
    </source>
</evidence>
<organism evidence="8 9">
    <name type="scientific">Pseudozyma flocculosa PF-1</name>
    <dbReference type="NCBI Taxonomy" id="1277687"/>
    <lineage>
        <taxon>Eukaryota</taxon>
        <taxon>Fungi</taxon>
        <taxon>Dikarya</taxon>
        <taxon>Basidiomycota</taxon>
        <taxon>Ustilaginomycotina</taxon>
        <taxon>Ustilaginomycetes</taxon>
        <taxon>Ustilaginales</taxon>
        <taxon>Ustilaginaceae</taxon>
        <taxon>Pseudozyma</taxon>
    </lineage>
</organism>
<evidence type="ECO:0000313" key="8">
    <source>
        <dbReference type="EMBL" id="EPQ26108.1"/>
    </source>
</evidence>
<dbReference type="RefSeq" id="XP_007882048.1">
    <property type="nucleotide sequence ID" value="XM_007883857.1"/>
</dbReference>
<keyword evidence="3" id="KW-0479">Metal-binding</keyword>
<dbReference type="KEGG" id="pfp:PFL1_06316"/>
<dbReference type="Proteomes" id="UP000053664">
    <property type="component" value="Unassembled WGS sequence"/>
</dbReference>
<dbReference type="Pfam" id="PF09154">
    <property type="entry name" value="Alpha-amy_C_pro"/>
    <property type="match status" value="1"/>
</dbReference>
<dbReference type="NCBIfam" id="NF006969">
    <property type="entry name" value="PRK09441.1-2"/>
    <property type="match status" value="1"/>
</dbReference>
<keyword evidence="6" id="KW-0326">Glycosidase</keyword>
<dbReference type="GO" id="GO:0004553">
    <property type="term" value="F:hydrolase activity, hydrolyzing O-glycosyl compounds"/>
    <property type="evidence" value="ECO:0007669"/>
    <property type="project" value="InterPro"/>
</dbReference>
<evidence type="ECO:0000259" key="7">
    <source>
        <dbReference type="SMART" id="SM00642"/>
    </source>
</evidence>
<evidence type="ECO:0000256" key="5">
    <source>
        <dbReference type="ARBA" id="ARBA00023277"/>
    </source>
</evidence>
<dbReference type="SUPFAM" id="SSF51445">
    <property type="entry name" value="(Trans)glycosidases"/>
    <property type="match status" value="1"/>
</dbReference>
<sequence length="549" mass="62268">MASSANKHSDAHEFNYTMMQAFEWYTPDGGVHWDWLASNAKRFADMGITAVWLPPPTKSSSPESTGYDIYDLYDLGEFAHPRDEKAGLTPAHRTKYGTREQLEAAMKALRDNGIAIYIDAVLNHKAGADELQTFKVRRVNSDNRNEIIDDEPFDIDGWTRFTFPGRGDKHSSFQWGFEHFTGVDWDQKGEQKAIFRIEGDNKHWASDTDRENGNFDYLMFSDIDHAHGDVKDDMLKWGRWMLRNFPVAGFRFDAVKHISREFIHDFVAAVRDEARQLRKERGLEAVDETEGPIAFSVGEFWKDSVDSCIEYLDKFGDEQFSLFDAPLHYNFAEAGAAGSSYDLRKVFDGTIVQRRPIDAVTLVENHDTQAGQSLQSPVPAAFKPLAYSLILLRQDGYPCVFLGDLEGCNAKGKEGDEGYAQPMADLEKFLKARKHFAYGVQRDYMDHANCIGWTREGVEAMEPSDEERGAGKKGTERKEGCAVVMCNGDGEGTKWMEVGKGHAGRKFVDVIGWYQGQVEINQDGWAEFKCHPRSVAVWVPEDSDKRQFF</sequence>
<dbReference type="Pfam" id="PF00128">
    <property type="entry name" value="Alpha-amylase"/>
    <property type="match status" value="1"/>
</dbReference>
<evidence type="ECO:0000256" key="6">
    <source>
        <dbReference type="ARBA" id="ARBA00023295"/>
    </source>
</evidence>
<comment type="similarity">
    <text evidence="2">Belongs to the glycosyl hydrolase 13 family.</text>
</comment>
<dbReference type="Gene3D" id="2.60.40.1180">
    <property type="entry name" value="Golgi alpha-mannosidase II"/>
    <property type="match status" value="1"/>
</dbReference>
<feature type="domain" description="Glycosyl hydrolase family 13 catalytic" evidence="7">
    <location>
        <begin position="16"/>
        <end position="437"/>
    </location>
</feature>
<dbReference type="SMART" id="SM00642">
    <property type="entry name" value="Aamy"/>
    <property type="match status" value="1"/>
</dbReference>
<dbReference type="GO" id="GO:0005509">
    <property type="term" value="F:calcium ion binding"/>
    <property type="evidence" value="ECO:0007669"/>
    <property type="project" value="InterPro"/>
</dbReference>
<dbReference type="AlphaFoldDB" id="A0A061H1D9"/>
<dbReference type="InterPro" id="IPR015237">
    <property type="entry name" value="Alpha-amylase_C_pro"/>
</dbReference>
<gene>
    <name evidence="8" type="ORF">PFL1_06316</name>
</gene>
<dbReference type="InterPro" id="IPR017853">
    <property type="entry name" value="GH"/>
</dbReference>
<evidence type="ECO:0000256" key="4">
    <source>
        <dbReference type="ARBA" id="ARBA00022801"/>
    </source>
</evidence>
<dbReference type="HOGENOM" id="CLU_024572_2_0_1"/>
<dbReference type="PIRSF" id="PIRSF001021">
    <property type="entry name" value="Alph-amls_thrmst"/>
    <property type="match status" value="1"/>
</dbReference>
<evidence type="ECO:0000256" key="3">
    <source>
        <dbReference type="ARBA" id="ARBA00022723"/>
    </source>
</evidence>
<evidence type="ECO:0000256" key="1">
    <source>
        <dbReference type="ARBA" id="ARBA00001913"/>
    </source>
</evidence>
<dbReference type="Gene3D" id="3.20.20.80">
    <property type="entry name" value="Glycosidases"/>
    <property type="match status" value="1"/>
</dbReference>
<keyword evidence="4" id="KW-0378">Hydrolase</keyword>
<dbReference type="InterPro" id="IPR013776">
    <property type="entry name" value="A-amylase_thermo"/>
</dbReference>
<dbReference type="CDD" id="cd11318">
    <property type="entry name" value="AmyAc_bac_fung_AmyA"/>
    <property type="match status" value="1"/>
</dbReference>
<dbReference type="eggNOG" id="KOG0471">
    <property type="taxonomic scope" value="Eukaryota"/>
</dbReference>
<proteinExistence type="inferred from homology"/>
<evidence type="ECO:0000313" key="9">
    <source>
        <dbReference type="Proteomes" id="UP000053664"/>
    </source>
</evidence>
<name>A0A061H1D9_9BASI</name>
<comment type="cofactor">
    <cofactor evidence="1">
        <name>Ca(2+)</name>
        <dbReference type="ChEBI" id="CHEBI:29108"/>
    </cofactor>
</comment>
<dbReference type="PANTHER" id="PTHR43447">
    <property type="entry name" value="ALPHA-AMYLASE"/>
    <property type="match status" value="1"/>
</dbReference>
<accession>A0A061H1D9</accession>
<dbReference type="NCBIfam" id="NF006968">
    <property type="entry name" value="PRK09441.1-1"/>
    <property type="match status" value="1"/>
</dbReference>
<keyword evidence="5" id="KW-0119">Carbohydrate metabolism</keyword>
<dbReference type="InterPro" id="IPR013780">
    <property type="entry name" value="Glyco_hydro_b"/>
</dbReference>
<dbReference type="GO" id="GO:0005975">
    <property type="term" value="P:carbohydrate metabolic process"/>
    <property type="evidence" value="ECO:0007669"/>
    <property type="project" value="InterPro"/>
</dbReference>